<reference evidence="6" key="1">
    <citation type="submission" date="2023-07" db="EMBL/GenBank/DDBJ databases">
        <authorList>
            <consortium name="CYATHOMIX"/>
        </authorList>
    </citation>
    <scope>NUCLEOTIDE SEQUENCE</scope>
    <source>
        <strain evidence="6">N/A</strain>
    </source>
</reference>
<evidence type="ECO:0000259" key="5">
    <source>
        <dbReference type="SMART" id="SM00490"/>
    </source>
</evidence>
<evidence type="ECO:0000256" key="3">
    <source>
        <dbReference type="ARBA" id="ARBA00022806"/>
    </source>
</evidence>
<dbReference type="InterPro" id="IPR027417">
    <property type="entry name" value="P-loop_NTPase"/>
</dbReference>
<dbReference type="EMBL" id="CATQJL010000001">
    <property type="protein sequence ID" value="CAJ0590666.1"/>
    <property type="molecule type" value="Genomic_DNA"/>
</dbReference>
<dbReference type="GO" id="GO:0000712">
    <property type="term" value="P:resolution of meiotic recombination intermediates"/>
    <property type="evidence" value="ECO:0007669"/>
    <property type="project" value="TreeGrafter"/>
</dbReference>
<dbReference type="Pfam" id="PF00271">
    <property type="entry name" value="Helicase_C"/>
    <property type="match status" value="1"/>
</dbReference>
<keyword evidence="1" id="KW-0547">Nucleotide-binding</keyword>
<dbReference type="SMART" id="SM00490">
    <property type="entry name" value="HELICc"/>
    <property type="match status" value="1"/>
</dbReference>
<dbReference type="GO" id="GO:0005634">
    <property type="term" value="C:nucleus"/>
    <property type="evidence" value="ECO:0007669"/>
    <property type="project" value="TreeGrafter"/>
</dbReference>
<dbReference type="GO" id="GO:0016787">
    <property type="term" value="F:hydrolase activity"/>
    <property type="evidence" value="ECO:0007669"/>
    <property type="project" value="UniProtKB-KW"/>
</dbReference>
<dbReference type="GO" id="GO:0003678">
    <property type="term" value="F:DNA helicase activity"/>
    <property type="evidence" value="ECO:0007669"/>
    <property type="project" value="TreeGrafter"/>
</dbReference>
<evidence type="ECO:0000313" key="7">
    <source>
        <dbReference type="Proteomes" id="UP001176961"/>
    </source>
</evidence>
<evidence type="ECO:0000256" key="4">
    <source>
        <dbReference type="ARBA" id="ARBA00022840"/>
    </source>
</evidence>
<evidence type="ECO:0000313" key="6">
    <source>
        <dbReference type="EMBL" id="CAJ0590666.1"/>
    </source>
</evidence>
<comment type="caution">
    <text evidence="6">The sequence shown here is derived from an EMBL/GenBank/DDBJ whole genome shotgun (WGS) entry which is preliminary data.</text>
</comment>
<gene>
    <name evidence="6" type="ORF">CYNAS_LOCUS2649</name>
</gene>
<keyword evidence="7" id="KW-1185">Reference proteome</keyword>
<dbReference type="SUPFAM" id="SSF52540">
    <property type="entry name" value="P-loop containing nucleoside triphosphate hydrolases"/>
    <property type="match status" value="1"/>
</dbReference>
<dbReference type="Gene3D" id="3.40.50.300">
    <property type="entry name" value="P-loop containing nucleotide triphosphate hydrolases"/>
    <property type="match status" value="1"/>
</dbReference>
<dbReference type="InterPro" id="IPR001650">
    <property type="entry name" value="Helicase_C-like"/>
</dbReference>
<sequence length="243" mass="27526">MFGKMQEIRRDARYADVRARRVWRDLLEEIPEMPYVKLGAEELLDIVDEYHAEGYARRRIARKRSKMALGIVADGVHKLPPDVLGDNTQLYTLYAYSLSDKTVIRQWRMSCCQKVLFSTATLAWGVNLPAHTVIIKGTQIYNPEKDGWTEPGALDVMQMLGRAGRLQYDSKDKGILITSQSELQFYVSLINQQLSVESEMVSHLPDMLNAEVASGTMTSRSNSHSMFAVESNLVKCDKKSGFV</sequence>
<dbReference type="InterPro" id="IPR050474">
    <property type="entry name" value="Hel308_SKI2-like"/>
</dbReference>
<dbReference type="GO" id="GO:0005524">
    <property type="term" value="F:ATP binding"/>
    <property type="evidence" value="ECO:0007669"/>
    <property type="project" value="UniProtKB-KW"/>
</dbReference>
<keyword evidence="2" id="KW-0378">Hydrolase</keyword>
<evidence type="ECO:0000256" key="1">
    <source>
        <dbReference type="ARBA" id="ARBA00022741"/>
    </source>
</evidence>
<evidence type="ECO:0000256" key="2">
    <source>
        <dbReference type="ARBA" id="ARBA00022801"/>
    </source>
</evidence>
<accession>A0AA36DN00</accession>
<dbReference type="Proteomes" id="UP001176961">
    <property type="component" value="Unassembled WGS sequence"/>
</dbReference>
<dbReference type="PANTHER" id="PTHR47961">
    <property type="entry name" value="DNA POLYMERASE THETA, PUTATIVE (AFU_ORTHOLOGUE AFUA_1G05260)-RELATED"/>
    <property type="match status" value="1"/>
</dbReference>
<name>A0AA36DN00_CYLNA</name>
<feature type="domain" description="Helicase C-terminal" evidence="5">
    <location>
        <begin position="82"/>
        <end position="167"/>
    </location>
</feature>
<dbReference type="PANTHER" id="PTHR47961:SF4">
    <property type="entry name" value="ACTIVATING SIGNAL COINTEGRATOR 1 COMPLEX SUBUNIT 3"/>
    <property type="match status" value="1"/>
</dbReference>
<dbReference type="AlphaFoldDB" id="A0AA36DN00"/>
<keyword evidence="3" id="KW-0347">Helicase</keyword>
<keyword evidence="4" id="KW-0067">ATP-binding</keyword>
<organism evidence="6 7">
    <name type="scientific">Cylicocyclus nassatus</name>
    <name type="common">Nematode worm</name>
    <dbReference type="NCBI Taxonomy" id="53992"/>
    <lineage>
        <taxon>Eukaryota</taxon>
        <taxon>Metazoa</taxon>
        <taxon>Ecdysozoa</taxon>
        <taxon>Nematoda</taxon>
        <taxon>Chromadorea</taxon>
        <taxon>Rhabditida</taxon>
        <taxon>Rhabditina</taxon>
        <taxon>Rhabditomorpha</taxon>
        <taxon>Strongyloidea</taxon>
        <taxon>Strongylidae</taxon>
        <taxon>Cylicocyclus</taxon>
    </lineage>
</organism>
<protein>
    <recommendedName>
        <fullName evidence="5">Helicase C-terminal domain-containing protein</fullName>
    </recommendedName>
</protein>
<proteinExistence type="predicted"/>